<dbReference type="OrthoDB" id="5106486at2759"/>
<evidence type="ECO:0000313" key="3">
    <source>
        <dbReference type="EMBL" id="KAG1803178.1"/>
    </source>
</evidence>
<feature type="non-terminal residue" evidence="3">
    <location>
        <position position="160"/>
    </location>
</feature>
<keyword evidence="1" id="KW-0677">Repeat</keyword>
<dbReference type="InterPro" id="IPR056884">
    <property type="entry name" value="NPHP3-like_N"/>
</dbReference>
<proteinExistence type="predicted"/>
<dbReference type="AlphaFoldDB" id="A0A9P7DU06"/>
<dbReference type="Pfam" id="PF24883">
    <property type="entry name" value="NPHP3_N"/>
    <property type="match status" value="1"/>
</dbReference>
<dbReference type="EMBL" id="JABBWG010000070">
    <property type="protein sequence ID" value="KAG1803178.1"/>
    <property type="molecule type" value="Genomic_DNA"/>
</dbReference>
<accession>A0A9P7DU06</accession>
<keyword evidence="4" id="KW-1185">Reference proteome</keyword>
<dbReference type="RefSeq" id="XP_041186461.1">
    <property type="nucleotide sequence ID" value="XM_041329126.1"/>
</dbReference>
<evidence type="ECO:0000313" key="4">
    <source>
        <dbReference type="Proteomes" id="UP000807769"/>
    </source>
</evidence>
<reference evidence="3" key="1">
    <citation type="journal article" date="2020" name="New Phytol.">
        <title>Comparative genomics reveals dynamic genome evolution in host specialist ectomycorrhizal fungi.</title>
        <authorList>
            <person name="Lofgren L.A."/>
            <person name="Nguyen N.H."/>
            <person name="Vilgalys R."/>
            <person name="Ruytinx J."/>
            <person name="Liao H.L."/>
            <person name="Branco S."/>
            <person name="Kuo A."/>
            <person name="LaButti K."/>
            <person name="Lipzen A."/>
            <person name="Andreopoulos W."/>
            <person name="Pangilinan J."/>
            <person name="Riley R."/>
            <person name="Hundley H."/>
            <person name="Na H."/>
            <person name="Barry K."/>
            <person name="Grigoriev I.V."/>
            <person name="Stajich J.E."/>
            <person name="Kennedy P.G."/>
        </authorList>
    </citation>
    <scope>NUCLEOTIDE SEQUENCE</scope>
    <source>
        <strain evidence="3">MN1</strain>
    </source>
</reference>
<name>A0A9P7DU06_9AGAM</name>
<feature type="non-terminal residue" evidence="3">
    <location>
        <position position="1"/>
    </location>
</feature>
<organism evidence="3 4">
    <name type="scientific">Suillus subaureus</name>
    <dbReference type="NCBI Taxonomy" id="48587"/>
    <lineage>
        <taxon>Eukaryota</taxon>
        <taxon>Fungi</taxon>
        <taxon>Dikarya</taxon>
        <taxon>Basidiomycota</taxon>
        <taxon>Agaricomycotina</taxon>
        <taxon>Agaricomycetes</taxon>
        <taxon>Agaricomycetidae</taxon>
        <taxon>Boletales</taxon>
        <taxon>Suillineae</taxon>
        <taxon>Suillaceae</taxon>
        <taxon>Suillus</taxon>
    </lineage>
</organism>
<dbReference type="Proteomes" id="UP000807769">
    <property type="component" value="Unassembled WGS sequence"/>
</dbReference>
<protein>
    <recommendedName>
        <fullName evidence="2">Nephrocystin 3-like N-terminal domain-containing protein</fullName>
    </recommendedName>
</protein>
<dbReference type="GeneID" id="64623143"/>
<feature type="domain" description="Nephrocystin 3-like N-terminal" evidence="2">
    <location>
        <begin position="45"/>
        <end position="153"/>
    </location>
</feature>
<comment type="caution">
    <text evidence="3">The sequence shown here is derived from an EMBL/GenBank/DDBJ whole genome shotgun (WGS) entry which is preliminary data.</text>
</comment>
<gene>
    <name evidence="3" type="ORF">BJ212DRAFT_1204129</name>
</gene>
<sequence length="160" mass="18216">SKGAWEKLAQVTVKGAEHDFHECLPHPQCLEGTQVDLLNYIYGVLDDKTKNRLIWLHGIAGVRKSAVAFTVAERMRGLKVTEETNVKKQLTGTFFFSCRHINRCTTGHLFVMLAYQLASNFPSVKMHVTKAILKNPALLHPNRSLRNQMEALFFRPLQQL</sequence>
<evidence type="ECO:0000259" key="2">
    <source>
        <dbReference type="Pfam" id="PF24883"/>
    </source>
</evidence>
<evidence type="ECO:0000256" key="1">
    <source>
        <dbReference type="ARBA" id="ARBA00022737"/>
    </source>
</evidence>